<evidence type="ECO:0000259" key="15">
    <source>
        <dbReference type="PROSITE" id="PS50109"/>
    </source>
</evidence>
<dbReference type="InterPro" id="IPR050640">
    <property type="entry name" value="Bact_2-comp_sensor_kinase"/>
</dbReference>
<organism evidence="17 18">
    <name type="scientific">Paenibacillus pectinilyticus</name>
    <dbReference type="NCBI Taxonomy" id="512399"/>
    <lineage>
        <taxon>Bacteria</taxon>
        <taxon>Bacillati</taxon>
        <taxon>Bacillota</taxon>
        <taxon>Bacilli</taxon>
        <taxon>Bacillales</taxon>
        <taxon>Paenibacillaceae</taxon>
        <taxon>Paenibacillus</taxon>
    </lineage>
</organism>
<comment type="catalytic activity">
    <reaction evidence="1">
        <text>ATP + protein L-histidine = ADP + protein N-phospho-L-histidine.</text>
        <dbReference type="EC" id="2.7.13.3"/>
    </reaction>
</comment>
<dbReference type="InterPro" id="IPR005467">
    <property type="entry name" value="His_kinase_dom"/>
</dbReference>
<keyword evidence="18" id="KW-1185">Reference proteome</keyword>
<name>A0A1C1A3D9_9BACL</name>
<comment type="caution">
    <text evidence="17">The sequence shown here is derived from an EMBL/GenBank/DDBJ whole genome shotgun (WGS) entry which is preliminary data.</text>
</comment>
<keyword evidence="7 14" id="KW-0812">Transmembrane</keyword>
<dbReference type="PANTHER" id="PTHR34220">
    <property type="entry name" value="SENSOR HISTIDINE KINASE YPDA"/>
    <property type="match status" value="1"/>
</dbReference>
<keyword evidence="6" id="KW-0808">Transferase</keyword>
<dbReference type="RefSeq" id="WP_065851984.1">
    <property type="nucleotide sequence ID" value="NZ_LYPC01000014.1"/>
</dbReference>
<keyword evidence="11 14" id="KW-1133">Transmembrane helix</keyword>
<keyword evidence="8" id="KW-0547">Nucleotide-binding</keyword>
<evidence type="ECO:0000256" key="10">
    <source>
        <dbReference type="ARBA" id="ARBA00022840"/>
    </source>
</evidence>
<keyword evidence="10" id="KW-0067">ATP-binding</keyword>
<evidence type="ECO:0000259" key="16">
    <source>
        <dbReference type="PROSITE" id="PS50885"/>
    </source>
</evidence>
<evidence type="ECO:0000256" key="12">
    <source>
        <dbReference type="ARBA" id="ARBA00023012"/>
    </source>
</evidence>
<dbReference type="AlphaFoldDB" id="A0A1C1A3D9"/>
<evidence type="ECO:0000256" key="2">
    <source>
        <dbReference type="ARBA" id="ARBA00004651"/>
    </source>
</evidence>
<evidence type="ECO:0000256" key="14">
    <source>
        <dbReference type="SAM" id="Phobius"/>
    </source>
</evidence>
<keyword evidence="9 17" id="KW-0418">Kinase</keyword>
<evidence type="ECO:0000256" key="11">
    <source>
        <dbReference type="ARBA" id="ARBA00022989"/>
    </source>
</evidence>
<feature type="domain" description="Histidine kinase" evidence="15">
    <location>
        <begin position="417"/>
        <end position="593"/>
    </location>
</feature>
<keyword evidence="13 14" id="KW-0472">Membrane</keyword>
<dbReference type="Pfam" id="PF06580">
    <property type="entry name" value="His_kinase"/>
    <property type="match status" value="1"/>
</dbReference>
<feature type="transmembrane region" description="Helical" evidence="14">
    <location>
        <begin position="307"/>
        <end position="326"/>
    </location>
</feature>
<dbReference type="PANTHER" id="PTHR34220:SF7">
    <property type="entry name" value="SENSOR HISTIDINE KINASE YPDA"/>
    <property type="match status" value="1"/>
</dbReference>
<dbReference type="GO" id="GO:0000155">
    <property type="term" value="F:phosphorelay sensor kinase activity"/>
    <property type="evidence" value="ECO:0007669"/>
    <property type="project" value="InterPro"/>
</dbReference>
<feature type="transmembrane region" description="Helical" evidence="14">
    <location>
        <begin position="21"/>
        <end position="40"/>
    </location>
</feature>
<keyword evidence="5" id="KW-0597">Phosphoprotein</keyword>
<dbReference type="CDD" id="cd06225">
    <property type="entry name" value="HAMP"/>
    <property type="match status" value="1"/>
</dbReference>
<dbReference type="InterPro" id="IPR036890">
    <property type="entry name" value="HATPase_C_sf"/>
</dbReference>
<evidence type="ECO:0000256" key="8">
    <source>
        <dbReference type="ARBA" id="ARBA00022741"/>
    </source>
</evidence>
<dbReference type="Pfam" id="PF02518">
    <property type="entry name" value="HATPase_c"/>
    <property type="match status" value="1"/>
</dbReference>
<dbReference type="Gene3D" id="3.30.450.20">
    <property type="entry name" value="PAS domain"/>
    <property type="match status" value="2"/>
</dbReference>
<evidence type="ECO:0000256" key="6">
    <source>
        <dbReference type="ARBA" id="ARBA00022679"/>
    </source>
</evidence>
<protein>
    <recommendedName>
        <fullName evidence="3">histidine kinase</fullName>
        <ecNumber evidence="3">2.7.13.3</ecNumber>
    </recommendedName>
</protein>
<dbReference type="SUPFAM" id="SSF158472">
    <property type="entry name" value="HAMP domain-like"/>
    <property type="match status" value="1"/>
</dbReference>
<reference evidence="18" key="1">
    <citation type="submission" date="2016-05" db="EMBL/GenBank/DDBJ databases">
        <title>Paenibacillus oryzae. sp. nov., isolated from the rice root.</title>
        <authorList>
            <person name="Zhang J."/>
            <person name="Zhang X."/>
        </authorList>
    </citation>
    <scope>NUCLEOTIDE SEQUENCE [LARGE SCALE GENOMIC DNA]</scope>
    <source>
        <strain evidence="18">KCTC13222</strain>
    </source>
</reference>
<accession>A0A1C1A3D9</accession>
<evidence type="ECO:0000256" key="9">
    <source>
        <dbReference type="ARBA" id="ARBA00022777"/>
    </source>
</evidence>
<feature type="domain" description="HAMP" evidence="16">
    <location>
        <begin position="327"/>
        <end position="379"/>
    </location>
</feature>
<evidence type="ECO:0000256" key="3">
    <source>
        <dbReference type="ARBA" id="ARBA00012438"/>
    </source>
</evidence>
<dbReference type="InterPro" id="IPR003660">
    <property type="entry name" value="HAMP_dom"/>
</dbReference>
<dbReference type="SUPFAM" id="SSF55874">
    <property type="entry name" value="ATPase domain of HSP90 chaperone/DNA topoisomerase II/histidine kinase"/>
    <property type="match status" value="1"/>
</dbReference>
<keyword evidence="4" id="KW-1003">Cell membrane</keyword>
<dbReference type="PROSITE" id="PS50885">
    <property type="entry name" value="HAMP"/>
    <property type="match status" value="1"/>
</dbReference>
<dbReference type="Proteomes" id="UP000093309">
    <property type="component" value="Unassembled WGS sequence"/>
</dbReference>
<dbReference type="SMART" id="SM00304">
    <property type="entry name" value="HAMP"/>
    <property type="match status" value="1"/>
</dbReference>
<evidence type="ECO:0000256" key="1">
    <source>
        <dbReference type="ARBA" id="ARBA00000085"/>
    </source>
</evidence>
<evidence type="ECO:0000256" key="13">
    <source>
        <dbReference type="ARBA" id="ARBA00023136"/>
    </source>
</evidence>
<dbReference type="InterPro" id="IPR010559">
    <property type="entry name" value="Sig_transdc_His_kin_internal"/>
</dbReference>
<dbReference type="OrthoDB" id="9776552at2"/>
<dbReference type="InterPro" id="IPR003594">
    <property type="entry name" value="HATPase_dom"/>
</dbReference>
<dbReference type="GO" id="GO:0005524">
    <property type="term" value="F:ATP binding"/>
    <property type="evidence" value="ECO:0007669"/>
    <property type="project" value="UniProtKB-KW"/>
</dbReference>
<gene>
    <name evidence="17" type="ORF">A8709_13250</name>
</gene>
<evidence type="ECO:0000256" key="4">
    <source>
        <dbReference type="ARBA" id="ARBA00022475"/>
    </source>
</evidence>
<evidence type="ECO:0000313" key="17">
    <source>
        <dbReference type="EMBL" id="OCT15074.1"/>
    </source>
</evidence>
<evidence type="ECO:0000313" key="18">
    <source>
        <dbReference type="Proteomes" id="UP000093309"/>
    </source>
</evidence>
<evidence type="ECO:0000256" key="5">
    <source>
        <dbReference type="ARBA" id="ARBA00022553"/>
    </source>
</evidence>
<dbReference type="Pfam" id="PF02743">
    <property type="entry name" value="dCache_1"/>
    <property type="match status" value="1"/>
</dbReference>
<dbReference type="STRING" id="512399.A8709_13250"/>
<comment type="subcellular location">
    <subcellularLocation>
        <location evidence="2">Cell membrane</location>
        <topology evidence="2">Multi-pass membrane protein</topology>
    </subcellularLocation>
</comment>
<evidence type="ECO:0000256" key="7">
    <source>
        <dbReference type="ARBA" id="ARBA00022692"/>
    </source>
</evidence>
<dbReference type="EMBL" id="LYPC01000014">
    <property type="protein sequence ID" value="OCT15074.1"/>
    <property type="molecule type" value="Genomic_DNA"/>
</dbReference>
<proteinExistence type="predicted"/>
<dbReference type="Gene3D" id="3.30.565.10">
    <property type="entry name" value="Histidine kinase-like ATPase, C-terminal domain"/>
    <property type="match status" value="1"/>
</dbReference>
<sequence>MRQISFRRFSNLSIRNKLFATYLLVVSVPFILLFFIHLNITTKESEDQTLFTAKKVLEETRSYLEYKAASIAEVLNFIALNDQVQSLVIADPEQYEDVNVWGFDASKLSKILYQSRYNEDISAIRLYMKEGLAEATENTDYLRLGKLETTEWYKKFSASNESFAWLPASEFPSSSSSNMLSIVRKIPNSHNVRQFNGIVRADISQKAMYTVLDHASFTPAAEAVLFNDRGDILSVSSNFHDNQSVLNVISQNGLSSNKSNYWNEDFIIGGKRMLLGIQEIASTDLHVALVVPYSDILNSSNKARNRLISIFLMIIPFMLPLSFFVAGSATKRIRNLILHTRKLKNGDFEVAPLPVNADEIGELTHNFNKMVLNISELMDETYSLGREVKNKELKALQAQINPHFLYNTLDLINIMAIESGAKEISTVVDELAVFYKLSLSNGKEMVTLHNEIKHVEAYVHIQNMRFGNGIGFHVDIPSELYEIQVPKIILQPLIENAILHGILEKDSEEGSITVRAEVVDEDVYITVEDDGIGLTEMQIKKVMEGHSSKRTGGFGVRNIMERIQLTYGNRYGIRYESVPGSGTKAILHIPNQPI</sequence>
<dbReference type="Pfam" id="PF00672">
    <property type="entry name" value="HAMP"/>
    <property type="match status" value="1"/>
</dbReference>
<dbReference type="SMART" id="SM00387">
    <property type="entry name" value="HATPase_c"/>
    <property type="match status" value="1"/>
</dbReference>
<dbReference type="GO" id="GO:0005886">
    <property type="term" value="C:plasma membrane"/>
    <property type="evidence" value="ECO:0007669"/>
    <property type="project" value="UniProtKB-SubCell"/>
</dbReference>
<dbReference type="InterPro" id="IPR033479">
    <property type="entry name" value="dCache_1"/>
</dbReference>
<dbReference type="Gene3D" id="6.10.340.10">
    <property type="match status" value="1"/>
</dbReference>
<dbReference type="EC" id="2.7.13.3" evidence="3"/>
<dbReference type="PROSITE" id="PS50109">
    <property type="entry name" value="HIS_KIN"/>
    <property type="match status" value="1"/>
</dbReference>
<keyword evidence="12" id="KW-0902">Two-component regulatory system</keyword>